<dbReference type="InterPro" id="IPR038717">
    <property type="entry name" value="Tc1-like_DDE_dom"/>
</dbReference>
<dbReference type="InParanoid" id="A0A409YIN8"/>
<dbReference type="InterPro" id="IPR002492">
    <property type="entry name" value="Transposase_Tc1-like"/>
</dbReference>
<feature type="domain" description="Tc1-like transposase DDE" evidence="3">
    <location>
        <begin position="242"/>
        <end position="313"/>
    </location>
</feature>
<dbReference type="Pfam" id="PF01498">
    <property type="entry name" value="HTH_Tnp_Tc3_2"/>
    <property type="match status" value="1"/>
</dbReference>
<dbReference type="AlphaFoldDB" id="A0A409YIN8"/>
<gene>
    <name evidence="4" type="ORF">CVT26_009786</name>
</gene>
<dbReference type="GO" id="GO:0006313">
    <property type="term" value="P:DNA transposition"/>
    <property type="evidence" value="ECO:0007669"/>
    <property type="project" value="InterPro"/>
</dbReference>
<organism evidence="4 5">
    <name type="scientific">Gymnopilus dilepis</name>
    <dbReference type="NCBI Taxonomy" id="231916"/>
    <lineage>
        <taxon>Eukaryota</taxon>
        <taxon>Fungi</taxon>
        <taxon>Dikarya</taxon>
        <taxon>Basidiomycota</taxon>
        <taxon>Agaricomycotina</taxon>
        <taxon>Agaricomycetes</taxon>
        <taxon>Agaricomycetidae</taxon>
        <taxon>Agaricales</taxon>
        <taxon>Agaricineae</taxon>
        <taxon>Hymenogastraceae</taxon>
        <taxon>Gymnopilus</taxon>
    </lineage>
</organism>
<protein>
    <recommendedName>
        <fullName evidence="6">Tc1-like transposase DDE domain-containing protein</fullName>
    </recommendedName>
</protein>
<feature type="domain" description="Transposase Tc1-like" evidence="2">
    <location>
        <begin position="60"/>
        <end position="102"/>
    </location>
</feature>
<dbReference type="EMBL" id="NHYE01000804">
    <property type="protein sequence ID" value="PPR02899.1"/>
    <property type="molecule type" value="Genomic_DNA"/>
</dbReference>
<evidence type="ECO:0000313" key="4">
    <source>
        <dbReference type="EMBL" id="PPR02899.1"/>
    </source>
</evidence>
<dbReference type="OrthoDB" id="2431447at2759"/>
<feature type="compositionally biased region" description="Polar residues" evidence="1">
    <location>
        <begin position="30"/>
        <end position="39"/>
    </location>
</feature>
<proteinExistence type="predicted"/>
<name>A0A409YIN8_9AGAR</name>
<evidence type="ECO:0000313" key="5">
    <source>
        <dbReference type="Proteomes" id="UP000284706"/>
    </source>
</evidence>
<accession>A0A409YIN8</accession>
<reference evidence="4 5" key="1">
    <citation type="journal article" date="2018" name="Evol. Lett.">
        <title>Horizontal gene cluster transfer increased hallucinogenic mushroom diversity.</title>
        <authorList>
            <person name="Reynolds H.T."/>
            <person name="Vijayakumar V."/>
            <person name="Gluck-Thaler E."/>
            <person name="Korotkin H.B."/>
            <person name="Matheny P.B."/>
            <person name="Slot J.C."/>
        </authorList>
    </citation>
    <scope>NUCLEOTIDE SEQUENCE [LARGE SCALE GENOMIC DNA]</scope>
    <source>
        <strain evidence="4 5">SRW20</strain>
    </source>
</reference>
<dbReference type="InterPro" id="IPR052338">
    <property type="entry name" value="Transposase_5"/>
</dbReference>
<dbReference type="PANTHER" id="PTHR23022:SF135">
    <property type="entry name" value="SI:DKEY-77F5.3"/>
    <property type="match status" value="1"/>
</dbReference>
<dbReference type="Pfam" id="PF13358">
    <property type="entry name" value="DDE_3"/>
    <property type="match status" value="1"/>
</dbReference>
<dbReference type="InterPro" id="IPR036397">
    <property type="entry name" value="RNaseH_sf"/>
</dbReference>
<dbReference type="STRING" id="231916.A0A409YIN8"/>
<dbReference type="Proteomes" id="UP000284706">
    <property type="component" value="Unassembled WGS sequence"/>
</dbReference>
<feature type="region of interest" description="Disordered" evidence="1">
    <location>
        <begin position="19"/>
        <end position="39"/>
    </location>
</feature>
<dbReference type="GO" id="GO:0003677">
    <property type="term" value="F:DNA binding"/>
    <property type="evidence" value="ECO:0007669"/>
    <property type="project" value="InterPro"/>
</dbReference>
<dbReference type="GO" id="GO:0015074">
    <property type="term" value="P:DNA integration"/>
    <property type="evidence" value="ECO:0007669"/>
    <property type="project" value="InterPro"/>
</dbReference>
<evidence type="ECO:0000256" key="1">
    <source>
        <dbReference type="SAM" id="MobiDB-lite"/>
    </source>
</evidence>
<keyword evidence="5" id="KW-1185">Reference proteome</keyword>
<dbReference type="Gene3D" id="3.30.420.10">
    <property type="entry name" value="Ribonuclease H-like superfamily/Ribonuclease H"/>
    <property type="match status" value="2"/>
</dbReference>
<evidence type="ECO:0000259" key="2">
    <source>
        <dbReference type="Pfam" id="PF01498"/>
    </source>
</evidence>
<evidence type="ECO:0008006" key="6">
    <source>
        <dbReference type="Google" id="ProtNLM"/>
    </source>
</evidence>
<evidence type="ECO:0000259" key="3">
    <source>
        <dbReference type="Pfam" id="PF13358"/>
    </source>
</evidence>
<dbReference type="PANTHER" id="PTHR23022">
    <property type="entry name" value="TRANSPOSABLE ELEMENT-RELATED"/>
    <property type="match status" value="1"/>
</dbReference>
<comment type="caution">
    <text evidence="4">The sequence shown here is derived from an EMBL/GenBank/DDBJ whole genome shotgun (WGS) entry which is preliminary data.</text>
</comment>
<sequence>MPPLQRAVKMSALVPHSGSFNAINKPVQPPTSHDQGDQRSLPTAINVKLLEPSAKTAILANVSVSTVQRALAAQGYHRRVARKVPWLTKNHRKLRFRWGKVYKRMRMRDWWNVIYSDETYIWVGDRAGRIFVTRRKDERLLDECLVPRFKQSNLRVMVWGCIVGGRKGPLIVMEYPGGKGGGMNTERYREQVLEVMVWGCIVGGRKGPLIVMEYPGGKGGGMNTERYREQVLEGALLNFYTQLKARKQRIRFQQDGASCHRSNATLKWLVDHRIPTLFHPPNSPDLTPIEPVWLELKRILRSRGRTPTTIEELKTAVCKAWDQIPVEFTNKHIKRMPDRVKAVLKARGGHTPF</sequence>